<gene>
    <name evidence="2" type="ORF">MOTC310_17830</name>
</gene>
<reference evidence="2 3" key="1">
    <citation type="journal article" date="2012" name="Genet. Mol. Biol.">
        <title>Analysis of 16S rRNA and mxaF genes revealing insights into Methylobacterium niche-specific plant association.</title>
        <authorList>
            <person name="Dourado M.N."/>
            <person name="Andreote F.D."/>
            <person name="Dini-Andreote F."/>
            <person name="Conti R."/>
            <person name="Araujo J.M."/>
            <person name="Araujo W.L."/>
        </authorList>
    </citation>
    <scope>NUCLEOTIDE SEQUENCE [LARGE SCALE GENOMIC DNA]</scope>
    <source>
        <strain evidence="2 3">TC3-10</strain>
    </source>
</reference>
<organism evidence="2 3">
    <name type="scientific">Methylobacterium oryzae</name>
    <dbReference type="NCBI Taxonomy" id="334852"/>
    <lineage>
        <taxon>Bacteria</taxon>
        <taxon>Pseudomonadati</taxon>
        <taxon>Pseudomonadota</taxon>
        <taxon>Alphaproteobacteria</taxon>
        <taxon>Hyphomicrobiales</taxon>
        <taxon>Methylobacteriaceae</taxon>
        <taxon>Methylobacterium</taxon>
    </lineage>
</organism>
<accession>A0ABU7TQX8</accession>
<feature type="region of interest" description="Disordered" evidence="1">
    <location>
        <begin position="40"/>
        <end position="75"/>
    </location>
</feature>
<evidence type="ECO:0000313" key="3">
    <source>
        <dbReference type="Proteomes" id="UP001355206"/>
    </source>
</evidence>
<evidence type="ECO:0000256" key="1">
    <source>
        <dbReference type="SAM" id="MobiDB-lite"/>
    </source>
</evidence>
<comment type="caution">
    <text evidence="2">The sequence shown here is derived from an EMBL/GenBank/DDBJ whole genome shotgun (WGS) entry which is preliminary data.</text>
</comment>
<evidence type="ECO:0000313" key="2">
    <source>
        <dbReference type="EMBL" id="MEE7492234.1"/>
    </source>
</evidence>
<name>A0ABU7TQX8_9HYPH</name>
<keyword evidence="3" id="KW-1185">Reference proteome</keyword>
<proteinExistence type="predicted"/>
<sequence length="75" mass="8183">MPHARAASDEVAVLHPAVDEFLDALARWRFARALAEDARRVDDASARGHRPVRARTAGDDGPGFRTSDFPDAIQS</sequence>
<dbReference type="EMBL" id="MLCA01000009">
    <property type="protein sequence ID" value="MEE7492234.1"/>
    <property type="molecule type" value="Genomic_DNA"/>
</dbReference>
<dbReference type="Proteomes" id="UP001355206">
    <property type="component" value="Unassembled WGS sequence"/>
</dbReference>
<protein>
    <submittedName>
        <fullName evidence="2">Uncharacterized protein</fullName>
    </submittedName>
</protein>